<keyword evidence="1" id="KW-1133">Transmembrane helix</keyword>
<gene>
    <name evidence="2" type="ORF">CMC5_039570</name>
</gene>
<evidence type="ECO:0000313" key="3">
    <source>
        <dbReference type="Proteomes" id="UP000067626"/>
    </source>
</evidence>
<dbReference type="AlphaFoldDB" id="A0A0K1EG09"/>
<dbReference type="KEGG" id="ccro:CMC5_039570"/>
<evidence type="ECO:0008006" key="4">
    <source>
        <dbReference type="Google" id="ProtNLM"/>
    </source>
</evidence>
<evidence type="ECO:0000313" key="2">
    <source>
        <dbReference type="EMBL" id="AKT39806.1"/>
    </source>
</evidence>
<protein>
    <recommendedName>
        <fullName evidence="4">DUF2804 domain-containing protein</fullName>
    </recommendedName>
</protein>
<name>A0A0K1EG09_CHOCO</name>
<proteinExistence type="predicted"/>
<dbReference type="InterPro" id="IPR021243">
    <property type="entry name" value="DUF2804"/>
</dbReference>
<dbReference type="Pfam" id="PF10974">
    <property type="entry name" value="DUF2804"/>
    <property type="match status" value="1"/>
</dbReference>
<feature type="transmembrane region" description="Helical" evidence="1">
    <location>
        <begin position="54"/>
        <end position="75"/>
    </location>
</feature>
<dbReference type="PANTHER" id="PTHR35868">
    <property type="entry name" value="DUF2804 DOMAIN-CONTAINING PROTEIN-RELATED"/>
    <property type="match status" value="1"/>
</dbReference>
<accession>A0A0K1EG09</accession>
<dbReference type="EMBL" id="CP012159">
    <property type="protein sequence ID" value="AKT39806.1"/>
    <property type="molecule type" value="Genomic_DNA"/>
</dbReference>
<sequence length="337" mass="37008">MLRVMRQLTSPPEALLDAGTRALHAGSFRGGLPPVDFSVLAPRAMDRLLRHKRWLYLSLISEEVMVAVALVRLGYAANAFAFVHGRAEGRLLADRSALGLPVGVRVSDDPSLLAGEGRLPGARISVGRRGKGEELVLEAQVHDVRISARLDAASAPPPIAAIASLPEDRAVATEKGALLRVRGEVRCKDRWFSLDGALGGYDYSNGLLPRRTMWRWGFAQGWARSGERVALNLVEGMSGAAECALWIDGEMFPLEEGRFVCNPERPLDPWEVRTEDGAVDLRFSPGGAHEDRTDLRYVRSRFLQPTGVYSGTIRVPDGRVLELREVLGVTELQDVLW</sequence>
<keyword evidence="1" id="KW-0472">Membrane</keyword>
<keyword evidence="3" id="KW-1185">Reference proteome</keyword>
<organism evidence="2 3">
    <name type="scientific">Chondromyces crocatus</name>
    <dbReference type="NCBI Taxonomy" id="52"/>
    <lineage>
        <taxon>Bacteria</taxon>
        <taxon>Pseudomonadati</taxon>
        <taxon>Myxococcota</taxon>
        <taxon>Polyangia</taxon>
        <taxon>Polyangiales</taxon>
        <taxon>Polyangiaceae</taxon>
        <taxon>Chondromyces</taxon>
    </lineage>
</organism>
<dbReference type="Proteomes" id="UP000067626">
    <property type="component" value="Chromosome"/>
</dbReference>
<keyword evidence="1" id="KW-0812">Transmembrane</keyword>
<dbReference type="PANTHER" id="PTHR35868:SF4">
    <property type="entry name" value="DUF2804 DOMAIN-CONTAINING PROTEIN"/>
    <property type="match status" value="1"/>
</dbReference>
<evidence type="ECO:0000256" key="1">
    <source>
        <dbReference type="SAM" id="Phobius"/>
    </source>
</evidence>
<dbReference type="STRING" id="52.CMC5_039570"/>
<reference evidence="2 3" key="1">
    <citation type="submission" date="2015-07" db="EMBL/GenBank/DDBJ databases">
        <title>Genome analysis of myxobacterium Chondromyces crocatus Cm c5 reveals a high potential for natural compound synthesis and the genetic basis for the loss of fruiting body formation.</title>
        <authorList>
            <person name="Zaburannyi N."/>
            <person name="Bunk B."/>
            <person name="Maier J."/>
            <person name="Overmann J."/>
            <person name="Mueller R."/>
        </authorList>
    </citation>
    <scope>NUCLEOTIDE SEQUENCE [LARGE SCALE GENOMIC DNA]</scope>
    <source>
        <strain evidence="2 3">Cm c5</strain>
    </source>
</reference>